<keyword evidence="16" id="KW-1185">Reference proteome</keyword>
<comment type="catalytic activity">
    <reaction evidence="12">
        <text>adenylyl-molybdopterin + molybdate = Mo-molybdopterin + AMP + H(+)</text>
        <dbReference type="Rhea" id="RHEA:35047"/>
        <dbReference type="ChEBI" id="CHEBI:15378"/>
        <dbReference type="ChEBI" id="CHEBI:36264"/>
        <dbReference type="ChEBI" id="CHEBI:62727"/>
        <dbReference type="ChEBI" id="CHEBI:71302"/>
        <dbReference type="ChEBI" id="CHEBI:456215"/>
        <dbReference type="EC" id="2.10.1.1"/>
    </reaction>
</comment>
<dbReference type="SMART" id="SM00852">
    <property type="entry name" value="MoCF_biosynth"/>
    <property type="match status" value="1"/>
</dbReference>
<keyword evidence="7 13" id="KW-0500">Molybdenum</keyword>
<comment type="pathway">
    <text evidence="3 13">Cofactor biosynthesis; molybdopterin biosynthesis.</text>
</comment>
<dbReference type="STRING" id="1384057.CD33_01070"/>
<evidence type="ECO:0000256" key="7">
    <source>
        <dbReference type="ARBA" id="ARBA00022505"/>
    </source>
</evidence>
<evidence type="ECO:0000256" key="1">
    <source>
        <dbReference type="ARBA" id="ARBA00001946"/>
    </source>
</evidence>
<comment type="similarity">
    <text evidence="4 13">Belongs to the MoeA family.</text>
</comment>
<dbReference type="GO" id="GO:0005829">
    <property type="term" value="C:cytosol"/>
    <property type="evidence" value="ECO:0007669"/>
    <property type="project" value="TreeGrafter"/>
</dbReference>
<dbReference type="InterPro" id="IPR036688">
    <property type="entry name" value="MoeA_C_domain_IV_sf"/>
</dbReference>
<dbReference type="InterPro" id="IPR036425">
    <property type="entry name" value="MoaB/Mog-like_dom_sf"/>
</dbReference>
<evidence type="ECO:0000256" key="4">
    <source>
        <dbReference type="ARBA" id="ARBA00010763"/>
    </source>
</evidence>
<evidence type="ECO:0000256" key="3">
    <source>
        <dbReference type="ARBA" id="ARBA00005046"/>
    </source>
</evidence>
<reference evidence="15 16" key="1">
    <citation type="submission" date="2014-02" db="EMBL/GenBank/DDBJ databases">
        <title>Draft genome sequence of Lysinibacillus sinduriensis JCM 15800.</title>
        <authorList>
            <person name="Zhang F."/>
            <person name="Wang G."/>
            <person name="Zhang L."/>
        </authorList>
    </citation>
    <scope>NUCLEOTIDE SEQUENCE [LARGE SCALE GENOMIC DNA]</scope>
    <source>
        <strain evidence="15 16">JCM 15800</strain>
    </source>
</reference>
<dbReference type="EMBL" id="JPVO01000030">
    <property type="protein sequence ID" value="KGR78607.1"/>
    <property type="molecule type" value="Genomic_DNA"/>
</dbReference>
<dbReference type="GO" id="GO:0046872">
    <property type="term" value="F:metal ion binding"/>
    <property type="evidence" value="ECO:0007669"/>
    <property type="project" value="UniProtKB-UniRule"/>
</dbReference>
<dbReference type="CDD" id="cd00887">
    <property type="entry name" value="MoeA"/>
    <property type="match status" value="1"/>
</dbReference>
<keyword evidence="8 13" id="KW-0808">Transferase</keyword>
<protein>
    <recommendedName>
        <fullName evidence="6 13">Molybdopterin molybdenumtransferase</fullName>
        <ecNumber evidence="5 13">2.10.1.1</ecNumber>
    </recommendedName>
</protein>
<dbReference type="EC" id="2.10.1.1" evidence="5 13"/>
<evidence type="ECO:0000259" key="14">
    <source>
        <dbReference type="SMART" id="SM00852"/>
    </source>
</evidence>
<dbReference type="GO" id="GO:0006777">
    <property type="term" value="P:Mo-molybdopterin cofactor biosynthetic process"/>
    <property type="evidence" value="ECO:0007669"/>
    <property type="project" value="UniProtKB-UniRule"/>
</dbReference>
<dbReference type="InterPro" id="IPR005110">
    <property type="entry name" value="MoeA_linker/N"/>
</dbReference>
<dbReference type="FunFam" id="3.40.980.10:FF:000004">
    <property type="entry name" value="Molybdopterin molybdenumtransferase"/>
    <property type="match status" value="1"/>
</dbReference>
<keyword evidence="9 13" id="KW-0479">Metal-binding</keyword>
<evidence type="ECO:0000256" key="2">
    <source>
        <dbReference type="ARBA" id="ARBA00002901"/>
    </source>
</evidence>
<dbReference type="UniPathway" id="UPA00344"/>
<evidence type="ECO:0000313" key="16">
    <source>
        <dbReference type="Proteomes" id="UP000030408"/>
    </source>
</evidence>
<dbReference type="InterPro" id="IPR005111">
    <property type="entry name" value="MoeA_C_domain_IV"/>
</dbReference>
<dbReference type="Gene3D" id="2.170.190.11">
    <property type="entry name" value="Molybdopterin biosynthesis moea protein, domain 3"/>
    <property type="match status" value="1"/>
</dbReference>
<dbReference type="InterPro" id="IPR036135">
    <property type="entry name" value="MoeA_linker/N_sf"/>
</dbReference>
<dbReference type="OrthoDB" id="9804758at2"/>
<dbReference type="SUPFAM" id="SSF63882">
    <property type="entry name" value="MoeA N-terminal region -like"/>
    <property type="match status" value="1"/>
</dbReference>
<evidence type="ECO:0000256" key="9">
    <source>
        <dbReference type="ARBA" id="ARBA00022723"/>
    </source>
</evidence>
<proteinExistence type="inferred from homology"/>
<dbReference type="NCBIfam" id="TIGR00177">
    <property type="entry name" value="molyb_syn"/>
    <property type="match status" value="1"/>
</dbReference>
<dbReference type="SUPFAM" id="SSF63867">
    <property type="entry name" value="MoeA C-terminal domain-like"/>
    <property type="match status" value="1"/>
</dbReference>
<feature type="domain" description="MoaB/Mog" evidence="14">
    <location>
        <begin position="189"/>
        <end position="327"/>
    </location>
</feature>
<accession>A0A0A3IUU8</accession>
<comment type="function">
    <text evidence="2 13">Catalyzes the insertion of molybdate into adenylated molybdopterin with the concomitant release of AMP.</text>
</comment>
<evidence type="ECO:0000256" key="8">
    <source>
        <dbReference type="ARBA" id="ARBA00022679"/>
    </source>
</evidence>
<dbReference type="Gene3D" id="3.40.980.10">
    <property type="entry name" value="MoaB/Mog-like domain"/>
    <property type="match status" value="1"/>
</dbReference>
<evidence type="ECO:0000256" key="11">
    <source>
        <dbReference type="ARBA" id="ARBA00023150"/>
    </source>
</evidence>
<evidence type="ECO:0000313" key="15">
    <source>
        <dbReference type="EMBL" id="KGR78607.1"/>
    </source>
</evidence>
<dbReference type="eggNOG" id="COG0303">
    <property type="taxonomic scope" value="Bacteria"/>
</dbReference>
<dbReference type="Proteomes" id="UP000030408">
    <property type="component" value="Unassembled WGS sequence"/>
</dbReference>
<dbReference type="AlphaFoldDB" id="A0A0A3IUU8"/>
<organism evidence="15 16">
    <name type="scientific">Ureibacillus sinduriensis BLB-1 = JCM 15800</name>
    <dbReference type="NCBI Taxonomy" id="1384057"/>
    <lineage>
        <taxon>Bacteria</taxon>
        <taxon>Bacillati</taxon>
        <taxon>Bacillota</taxon>
        <taxon>Bacilli</taxon>
        <taxon>Bacillales</taxon>
        <taxon>Caryophanaceae</taxon>
        <taxon>Ureibacillus</taxon>
    </lineage>
</organism>
<keyword evidence="11 13" id="KW-0501">Molybdenum cofactor biosynthesis</keyword>
<sequence length="425" mass="46275">MLTDRRAILIGEAIEKIMKEVGTGRVEKIPLIKAGGRYLAEDIIANQDVPAFDRSLYDGYAIMAEDTRFATKESPIELEVVGHIGAGSVFLGEIKQYQAIRIMTGAEMPKGCNAMIMLEQVTELEKEDKQFIVIDKQIQINEKVLKKGAEITKGTLLVEKGAQITPGIVGLLATFGYSEVMVGVKPTVGVLATGSELLEIDEPLEPGKIRNSNSYMLMAQIEKVGANALYLGKLEDRLDESYAAMKKALTQVDIVITTGGVSVGDFDFLPDIYERLGAKVLFNKIAMRPGSVTTVAKLGKQFLFGLSGNPSASFIGFELLVRPVLKTILGNEQPYLVFRQAILAEDFIVPNAFTQLIRTKQKVEGTNVYVSSNGLNMSSSITSLVGTDALIVLPPCDDGYKKGSIVDILLLSDEGQKINYFTTCN</sequence>
<dbReference type="PANTHER" id="PTHR10192">
    <property type="entry name" value="MOLYBDOPTERIN BIOSYNTHESIS PROTEIN"/>
    <property type="match status" value="1"/>
</dbReference>
<evidence type="ECO:0000256" key="13">
    <source>
        <dbReference type="RuleBase" id="RU365090"/>
    </source>
</evidence>
<dbReference type="Pfam" id="PF03453">
    <property type="entry name" value="MoeA_N"/>
    <property type="match status" value="1"/>
</dbReference>
<dbReference type="Pfam" id="PF00994">
    <property type="entry name" value="MoCF_biosynth"/>
    <property type="match status" value="1"/>
</dbReference>
<name>A0A0A3IUU8_9BACL</name>
<evidence type="ECO:0000256" key="10">
    <source>
        <dbReference type="ARBA" id="ARBA00022842"/>
    </source>
</evidence>
<dbReference type="Pfam" id="PF03454">
    <property type="entry name" value="MoeA_C"/>
    <property type="match status" value="1"/>
</dbReference>
<dbReference type="PANTHER" id="PTHR10192:SF5">
    <property type="entry name" value="GEPHYRIN"/>
    <property type="match status" value="1"/>
</dbReference>
<dbReference type="NCBIfam" id="NF045515">
    <property type="entry name" value="Glp_gephyrin"/>
    <property type="match status" value="1"/>
</dbReference>
<evidence type="ECO:0000256" key="5">
    <source>
        <dbReference type="ARBA" id="ARBA00013269"/>
    </source>
</evidence>
<gene>
    <name evidence="15" type="ORF">CD33_01070</name>
</gene>
<dbReference type="GO" id="GO:0061599">
    <property type="term" value="F:molybdopterin molybdotransferase activity"/>
    <property type="evidence" value="ECO:0007669"/>
    <property type="project" value="UniProtKB-UniRule"/>
</dbReference>
<dbReference type="FunFam" id="2.170.190.11:FF:000001">
    <property type="entry name" value="Molybdopterin molybdenumtransferase"/>
    <property type="match status" value="1"/>
</dbReference>
<evidence type="ECO:0000256" key="6">
    <source>
        <dbReference type="ARBA" id="ARBA00021108"/>
    </source>
</evidence>
<dbReference type="InterPro" id="IPR038987">
    <property type="entry name" value="MoeA-like"/>
</dbReference>
<dbReference type="InterPro" id="IPR001453">
    <property type="entry name" value="MoaB/Mog_dom"/>
</dbReference>
<comment type="caution">
    <text evidence="15">The sequence shown here is derived from an EMBL/GenBank/DDBJ whole genome shotgun (WGS) entry which is preliminary data.</text>
</comment>
<dbReference type="Gene3D" id="2.40.340.10">
    <property type="entry name" value="MoeA, C-terminal, domain IV"/>
    <property type="match status" value="1"/>
</dbReference>
<keyword evidence="10 13" id="KW-0460">Magnesium</keyword>
<dbReference type="Gene3D" id="3.90.105.10">
    <property type="entry name" value="Molybdopterin biosynthesis moea protein, domain 2"/>
    <property type="match status" value="1"/>
</dbReference>
<comment type="cofactor">
    <cofactor evidence="1 13">
        <name>Mg(2+)</name>
        <dbReference type="ChEBI" id="CHEBI:18420"/>
    </cofactor>
</comment>
<dbReference type="SUPFAM" id="SSF53218">
    <property type="entry name" value="Molybdenum cofactor biosynthesis proteins"/>
    <property type="match status" value="1"/>
</dbReference>
<evidence type="ECO:0000256" key="12">
    <source>
        <dbReference type="ARBA" id="ARBA00047317"/>
    </source>
</evidence>
<dbReference type="RefSeq" id="WP_036197291.1">
    <property type="nucleotide sequence ID" value="NZ_AVCY01000026.1"/>
</dbReference>